<comment type="caution">
    <text evidence="2">The sequence shown here is derived from an EMBL/GenBank/DDBJ whole genome shotgun (WGS) entry which is preliminary data.</text>
</comment>
<evidence type="ECO:0000313" key="2">
    <source>
        <dbReference type="EMBL" id="CAG8648249.1"/>
    </source>
</evidence>
<gene>
    <name evidence="2" type="ORF">CPELLU_LOCUS9202</name>
</gene>
<protein>
    <submittedName>
        <fullName evidence="2">16582_t:CDS:1</fullName>
    </submittedName>
</protein>
<proteinExistence type="predicted"/>
<accession>A0A9N9DUJ3</accession>
<feature type="compositionally biased region" description="Polar residues" evidence="1">
    <location>
        <begin position="104"/>
        <end position="115"/>
    </location>
</feature>
<dbReference type="OrthoDB" id="2448782at2759"/>
<feature type="region of interest" description="Disordered" evidence="1">
    <location>
        <begin position="104"/>
        <end position="126"/>
    </location>
</feature>
<evidence type="ECO:0000256" key="1">
    <source>
        <dbReference type="SAM" id="MobiDB-lite"/>
    </source>
</evidence>
<dbReference type="EMBL" id="CAJVQA010006897">
    <property type="protein sequence ID" value="CAG8648249.1"/>
    <property type="molecule type" value="Genomic_DNA"/>
</dbReference>
<keyword evidence="3" id="KW-1185">Reference proteome</keyword>
<dbReference type="AlphaFoldDB" id="A0A9N9DUJ3"/>
<sequence length="166" mass="19176">MPNNCLTVKNPEAQQLINLSYVANTEKNTLKEEKNITKMLDQFDNKEELDVFLCSFIGWLTKKDDMSFKVESIHNCYATLARYLNENSAVEDILVIETSSTLDLSQEDQTSQTDKSQFKHQDQASQKNNNHYCKHIIENLKDEQVLAPITKQYKNEQILAPTTNKE</sequence>
<dbReference type="Proteomes" id="UP000789759">
    <property type="component" value="Unassembled WGS sequence"/>
</dbReference>
<evidence type="ECO:0000313" key="3">
    <source>
        <dbReference type="Proteomes" id="UP000789759"/>
    </source>
</evidence>
<reference evidence="2" key="1">
    <citation type="submission" date="2021-06" db="EMBL/GenBank/DDBJ databases">
        <authorList>
            <person name="Kallberg Y."/>
            <person name="Tangrot J."/>
            <person name="Rosling A."/>
        </authorList>
    </citation>
    <scope>NUCLEOTIDE SEQUENCE</scope>
    <source>
        <strain evidence="2">FL966</strain>
    </source>
</reference>
<name>A0A9N9DUJ3_9GLOM</name>
<organism evidence="2 3">
    <name type="scientific">Cetraspora pellucida</name>
    <dbReference type="NCBI Taxonomy" id="1433469"/>
    <lineage>
        <taxon>Eukaryota</taxon>
        <taxon>Fungi</taxon>
        <taxon>Fungi incertae sedis</taxon>
        <taxon>Mucoromycota</taxon>
        <taxon>Glomeromycotina</taxon>
        <taxon>Glomeromycetes</taxon>
        <taxon>Diversisporales</taxon>
        <taxon>Gigasporaceae</taxon>
        <taxon>Cetraspora</taxon>
    </lineage>
</organism>